<dbReference type="EMBL" id="BMHP01000008">
    <property type="protein sequence ID" value="GGD95964.1"/>
    <property type="molecule type" value="Genomic_DNA"/>
</dbReference>
<accession>A0A916ZGD1</accession>
<evidence type="ECO:0000313" key="1">
    <source>
        <dbReference type="EMBL" id="GGD95964.1"/>
    </source>
</evidence>
<dbReference type="Proteomes" id="UP000612456">
    <property type="component" value="Unassembled WGS sequence"/>
</dbReference>
<sequence length="50" mass="5755">MARSQNKATKAEVQTTELNKFAEEFDTEFSAEEAAEVFEEKEDSKSEHQE</sequence>
<proteinExistence type="predicted"/>
<reference evidence="1" key="2">
    <citation type="submission" date="2020-09" db="EMBL/GenBank/DDBJ databases">
        <authorList>
            <person name="Sun Q."/>
            <person name="Zhou Y."/>
        </authorList>
    </citation>
    <scope>NUCLEOTIDE SEQUENCE</scope>
    <source>
        <strain evidence="1">CGMCC 1.15178</strain>
    </source>
</reference>
<protein>
    <recommendedName>
        <fullName evidence="3">YfhD family protein</fullName>
    </recommendedName>
</protein>
<gene>
    <name evidence="1" type="ORF">GCM10010911_63270</name>
</gene>
<reference evidence="1" key="1">
    <citation type="journal article" date="2014" name="Int. J. Syst. Evol. Microbiol.">
        <title>Complete genome sequence of Corynebacterium casei LMG S-19264T (=DSM 44701T), isolated from a smear-ripened cheese.</title>
        <authorList>
            <consortium name="US DOE Joint Genome Institute (JGI-PGF)"/>
            <person name="Walter F."/>
            <person name="Albersmeier A."/>
            <person name="Kalinowski J."/>
            <person name="Ruckert C."/>
        </authorList>
    </citation>
    <scope>NUCLEOTIDE SEQUENCE</scope>
    <source>
        <strain evidence="1">CGMCC 1.15178</strain>
    </source>
</reference>
<comment type="caution">
    <text evidence="1">The sequence shown here is derived from an EMBL/GenBank/DDBJ whole genome shotgun (WGS) entry which is preliminary data.</text>
</comment>
<dbReference type="RefSeq" id="WP_188998773.1">
    <property type="nucleotide sequence ID" value="NZ_BMHP01000008.1"/>
</dbReference>
<dbReference type="AlphaFoldDB" id="A0A916ZGD1"/>
<name>A0A916ZGD1_9BACL</name>
<keyword evidence="2" id="KW-1185">Reference proteome</keyword>
<evidence type="ECO:0000313" key="2">
    <source>
        <dbReference type="Proteomes" id="UP000612456"/>
    </source>
</evidence>
<organism evidence="1 2">
    <name type="scientific">Paenibacillus nasutitermitis</name>
    <dbReference type="NCBI Taxonomy" id="1652958"/>
    <lineage>
        <taxon>Bacteria</taxon>
        <taxon>Bacillati</taxon>
        <taxon>Bacillota</taxon>
        <taxon>Bacilli</taxon>
        <taxon>Bacillales</taxon>
        <taxon>Paenibacillaceae</taxon>
        <taxon>Paenibacillus</taxon>
    </lineage>
</organism>
<evidence type="ECO:0008006" key="3">
    <source>
        <dbReference type="Google" id="ProtNLM"/>
    </source>
</evidence>